<organism evidence="1 2">
    <name type="scientific">Candidatus Methylobacter favarea</name>
    <dbReference type="NCBI Taxonomy" id="2707345"/>
    <lineage>
        <taxon>Bacteria</taxon>
        <taxon>Pseudomonadati</taxon>
        <taxon>Pseudomonadota</taxon>
        <taxon>Gammaproteobacteria</taxon>
        <taxon>Methylococcales</taxon>
        <taxon>Methylococcaceae</taxon>
        <taxon>Methylobacter</taxon>
    </lineage>
</organism>
<proteinExistence type="predicted"/>
<keyword evidence="2" id="KW-1185">Reference proteome</keyword>
<comment type="caution">
    <text evidence="1">The sequence shown here is derived from an EMBL/GenBank/DDBJ whole genome shotgun (WGS) entry which is preliminary data.</text>
</comment>
<dbReference type="Proteomes" id="UP000494216">
    <property type="component" value="Unassembled WGS sequence"/>
</dbReference>
<dbReference type="EMBL" id="CADCXN010000132">
    <property type="protein sequence ID" value="CAA9893054.1"/>
    <property type="molecule type" value="Genomic_DNA"/>
</dbReference>
<dbReference type="AlphaFoldDB" id="A0A8S0X3U5"/>
<reference evidence="1 2" key="1">
    <citation type="submission" date="2020-02" db="EMBL/GenBank/DDBJ databases">
        <authorList>
            <person name="Hogendoorn C."/>
        </authorList>
    </citation>
    <scope>NUCLEOTIDE SEQUENCE [LARGE SCALE GENOMIC DNA]</scope>
    <source>
        <strain evidence="1">METHB21</strain>
    </source>
</reference>
<evidence type="ECO:0000313" key="2">
    <source>
        <dbReference type="Proteomes" id="UP000494216"/>
    </source>
</evidence>
<dbReference type="RefSeq" id="WP_246247150.1">
    <property type="nucleotide sequence ID" value="NZ_CADCXN010000132.1"/>
</dbReference>
<name>A0A8S0X3U5_9GAMM</name>
<accession>A0A8S0X3U5</accession>
<gene>
    <name evidence="1" type="ORF">METHB2_970007</name>
</gene>
<evidence type="ECO:0000313" key="1">
    <source>
        <dbReference type="EMBL" id="CAA9893054.1"/>
    </source>
</evidence>
<sequence length="55" mass="6117">MRRSEGTIGEIGALLTSATAAALLHGEERINCAVIERADYHPPSVRLRMVERELR</sequence>
<protein>
    <submittedName>
        <fullName evidence="1">Uncharacterized protein</fullName>
    </submittedName>
</protein>